<dbReference type="InterPro" id="IPR001507">
    <property type="entry name" value="ZP_dom"/>
</dbReference>
<evidence type="ECO:0000259" key="2">
    <source>
        <dbReference type="PROSITE" id="PS51034"/>
    </source>
</evidence>
<keyword evidence="4" id="KW-1185">Reference proteome</keyword>
<gene>
    <name evidence="3" type="ORF">HHI36_001019</name>
</gene>
<sequence>MFARCICGIYFILLCFDKTKALPMTTRQERTVIIKPQTNIKKFEVPLGNSTVLSWMTVQRGIFPNTTNIEEPLPIGEPVTIFIYLKDDSNLYDIKVSDCWAYDNDVIDHSRNKIRLTPYGFNRRAAQRKTIKNWNKMKFASDLGLSTLLYANLNAFKFPEKDSLHFVCDVELCFKSCESIFKLKGRYGADSDE</sequence>
<evidence type="ECO:0000313" key="4">
    <source>
        <dbReference type="Proteomes" id="UP001516400"/>
    </source>
</evidence>
<dbReference type="AlphaFoldDB" id="A0ABD2P6F7"/>
<evidence type="ECO:0000256" key="1">
    <source>
        <dbReference type="SAM" id="SignalP"/>
    </source>
</evidence>
<comment type="caution">
    <text evidence="3">The sequence shown here is derived from an EMBL/GenBank/DDBJ whole genome shotgun (WGS) entry which is preliminary data.</text>
</comment>
<keyword evidence="1" id="KW-0732">Signal</keyword>
<dbReference type="PANTHER" id="PTHR46560:SF5">
    <property type="entry name" value="CYPHER, ISOFORM B"/>
    <property type="match status" value="1"/>
</dbReference>
<evidence type="ECO:0000313" key="3">
    <source>
        <dbReference type="EMBL" id="KAL3286514.1"/>
    </source>
</evidence>
<feature type="signal peptide" evidence="1">
    <location>
        <begin position="1"/>
        <end position="21"/>
    </location>
</feature>
<proteinExistence type="predicted"/>
<organism evidence="3 4">
    <name type="scientific">Cryptolaemus montrouzieri</name>
    <dbReference type="NCBI Taxonomy" id="559131"/>
    <lineage>
        <taxon>Eukaryota</taxon>
        <taxon>Metazoa</taxon>
        <taxon>Ecdysozoa</taxon>
        <taxon>Arthropoda</taxon>
        <taxon>Hexapoda</taxon>
        <taxon>Insecta</taxon>
        <taxon>Pterygota</taxon>
        <taxon>Neoptera</taxon>
        <taxon>Endopterygota</taxon>
        <taxon>Coleoptera</taxon>
        <taxon>Polyphaga</taxon>
        <taxon>Cucujiformia</taxon>
        <taxon>Coccinelloidea</taxon>
        <taxon>Coccinellidae</taxon>
        <taxon>Scymninae</taxon>
        <taxon>Scymnini</taxon>
        <taxon>Cryptolaemus</taxon>
    </lineage>
</organism>
<protein>
    <recommendedName>
        <fullName evidence="2">ZP domain-containing protein</fullName>
    </recommendedName>
</protein>
<name>A0ABD2P6F7_9CUCU</name>
<feature type="domain" description="ZP" evidence="2">
    <location>
        <begin position="1"/>
        <end position="190"/>
    </location>
</feature>
<dbReference type="Proteomes" id="UP001516400">
    <property type="component" value="Unassembled WGS sequence"/>
</dbReference>
<dbReference type="PROSITE" id="PS51034">
    <property type="entry name" value="ZP_2"/>
    <property type="match status" value="1"/>
</dbReference>
<dbReference type="EMBL" id="JABFTP020000185">
    <property type="protein sequence ID" value="KAL3286514.1"/>
    <property type="molecule type" value="Genomic_DNA"/>
</dbReference>
<reference evidence="3 4" key="1">
    <citation type="journal article" date="2021" name="BMC Biol.">
        <title>Horizontally acquired antibacterial genes associated with adaptive radiation of ladybird beetles.</title>
        <authorList>
            <person name="Li H.S."/>
            <person name="Tang X.F."/>
            <person name="Huang Y.H."/>
            <person name="Xu Z.Y."/>
            <person name="Chen M.L."/>
            <person name="Du X.Y."/>
            <person name="Qiu B.Y."/>
            <person name="Chen P.T."/>
            <person name="Zhang W."/>
            <person name="Slipinski A."/>
            <person name="Escalona H.E."/>
            <person name="Waterhouse R.M."/>
            <person name="Zwick A."/>
            <person name="Pang H."/>
        </authorList>
    </citation>
    <scope>NUCLEOTIDE SEQUENCE [LARGE SCALE GENOMIC DNA]</scope>
    <source>
        <strain evidence="3">SYSU2018</strain>
    </source>
</reference>
<accession>A0ABD2P6F7</accession>
<feature type="chain" id="PRO_5044780342" description="ZP domain-containing protein" evidence="1">
    <location>
        <begin position="22"/>
        <end position="193"/>
    </location>
</feature>
<dbReference type="PANTHER" id="PTHR46560">
    <property type="entry name" value="CYPHER, ISOFORM B"/>
    <property type="match status" value="1"/>
</dbReference>